<comment type="similarity">
    <text evidence="2">Belongs to the major facilitator superfamily. Sugar transporter (TC 2.A.1.1) family.</text>
</comment>
<keyword evidence="3 7" id="KW-0812">Transmembrane</keyword>
<evidence type="ECO:0000256" key="1">
    <source>
        <dbReference type="ARBA" id="ARBA00004141"/>
    </source>
</evidence>
<dbReference type="SUPFAM" id="SSF103473">
    <property type="entry name" value="MFS general substrate transporter"/>
    <property type="match status" value="1"/>
</dbReference>
<dbReference type="PROSITE" id="PS50850">
    <property type="entry name" value="MFS"/>
    <property type="match status" value="1"/>
</dbReference>
<sequence>MGRPADNNPQPERLQHMSTTQQDRPSFDKHNAADIREIQGNANYYETITAAPLDPWSKTSIQLYLILLVAALNATASGFDGSIFSSINAMPHIFMIYTIGNMIGSLFTGPICDRFGRRAGMITGSVLIMVGAAVQTAAQSDAYLLGGRFVLGFVFYTGAILATGVAYAAVKSPGETAFRLPLGLQLIPPLFICAGALVVPESPRWLTMWGKKDEAAAILAKYHGGGDMQHPMVRLELREFEAGIELQRRSSASGSASVWNYCGLVDSHNARWRFAMMAFMSVFAQLSGNSVLTYYLPSMYRLLGVKTPERKLLLTFANTIVSGAGAVAGSALNDRVGRRSKLWVGSIVLAGLFGGVTGFSSYFEGGKTDVSSTITNGGIAFIFLFGCAYSFIYTPLTATYCAEVLSTPMRAKGMGI</sequence>
<dbReference type="PANTHER" id="PTHR48022:SF79">
    <property type="entry name" value="LACTOSE PERMEASE, PUTATIVE (AFU_ORTHOLOGUE AFUA_6G01860)-RELATED"/>
    <property type="match status" value="1"/>
</dbReference>
<dbReference type="Proteomes" id="UP001397290">
    <property type="component" value="Unassembled WGS sequence"/>
</dbReference>
<dbReference type="InterPro" id="IPR036259">
    <property type="entry name" value="MFS_trans_sf"/>
</dbReference>
<keyword evidence="5 7" id="KW-0472">Membrane</keyword>
<comment type="subcellular location">
    <subcellularLocation>
        <location evidence="1">Membrane</location>
        <topology evidence="1">Multi-pass membrane protein</topology>
    </subcellularLocation>
</comment>
<gene>
    <name evidence="9" type="ORF">G3M48_005256</name>
</gene>
<evidence type="ECO:0000256" key="6">
    <source>
        <dbReference type="SAM" id="MobiDB-lite"/>
    </source>
</evidence>
<feature type="non-terminal residue" evidence="9">
    <location>
        <position position="416"/>
    </location>
</feature>
<feature type="region of interest" description="Disordered" evidence="6">
    <location>
        <begin position="1"/>
        <end position="27"/>
    </location>
</feature>
<dbReference type="EMBL" id="JAAHCF010000346">
    <property type="protein sequence ID" value="KAK8144849.1"/>
    <property type="molecule type" value="Genomic_DNA"/>
</dbReference>
<evidence type="ECO:0000313" key="9">
    <source>
        <dbReference type="EMBL" id="KAK8144849.1"/>
    </source>
</evidence>
<evidence type="ECO:0000313" key="10">
    <source>
        <dbReference type="Proteomes" id="UP001397290"/>
    </source>
</evidence>
<feature type="domain" description="Major facilitator superfamily (MFS) profile" evidence="8">
    <location>
        <begin position="274"/>
        <end position="416"/>
    </location>
</feature>
<dbReference type="Gene3D" id="1.20.1250.20">
    <property type="entry name" value="MFS general substrate transporter like domains"/>
    <property type="match status" value="2"/>
</dbReference>
<reference evidence="9 10" key="1">
    <citation type="submission" date="2020-02" db="EMBL/GenBank/DDBJ databases">
        <title>Comparative genomics of the hypocrealean fungal genus Beauvera.</title>
        <authorList>
            <person name="Showalter D.N."/>
            <person name="Bushley K.E."/>
            <person name="Rehner S.A."/>
        </authorList>
    </citation>
    <scope>NUCLEOTIDE SEQUENCE [LARGE SCALE GENOMIC DNA]</scope>
    <source>
        <strain evidence="9 10">ARSEF4384</strain>
    </source>
</reference>
<feature type="transmembrane region" description="Helical" evidence="7">
    <location>
        <begin position="119"/>
        <end position="138"/>
    </location>
</feature>
<evidence type="ECO:0000259" key="8">
    <source>
        <dbReference type="PROSITE" id="PS50850"/>
    </source>
</evidence>
<feature type="transmembrane region" description="Helical" evidence="7">
    <location>
        <begin position="63"/>
        <end position="87"/>
    </location>
</feature>
<keyword evidence="4 7" id="KW-1133">Transmembrane helix</keyword>
<feature type="transmembrane region" description="Helical" evidence="7">
    <location>
        <begin position="274"/>
        <end position="296"/>
    </location>
</feature>
<dbReference type="InterPro" id="IPR005828">
    <property type="entry name" value="MFS_sugar_transport-like"/>
</dbReference>
<name>A0AAW0RRG6_9HYPO</name>
<accession>A0AAW0RRG6</accession>
<dbReference type="GO" id="GO:0005351">
    <property type="term" value="F:carbohydrate:proton symporter activity"/>
    <property type="evidence" value="ECO:0007669"/>
    <property type="project" value="TreeGrafter"/>
</dbReference>
<dbReference type="InterPro" id="IPR050360">
    <property type="entry name" value="MFS_Sugar_Transporters"/>
</dbReference>
<evidence type="ECO:0000256" key="3">
    <source>
        <dbReference type="ARBA" id="ARBA00022692"/>
    </source>
</evidence>
<feature type="transmembrane region" description="Helical" evidence="7">
    <location>
        <begin position="342"/>
        <end position="363"/>
    </location>
</feature>
<keyword evidence="10" id="KW-1185">Reference proteome</keyword>
<protein>
    <recommendedName>
        <fullName evidence="8">Major facilitator superfamily (MFS) profile domain-containing protein</fullName>
    </recommendedName>
</protein>
<evidence type="ECO:0000256" key="2">
    <source>
        <dbReference type="ARBA" id="ARBA00010992"/>
    </source>
</evidence>
<evidence type="ECO:0000256" key="7">
    <source>
        <dbReference type="SAM" id="Phobius"/>
    </source>
</evidence>
<dbReference type="InterPro" id="IPR020846">
    <property type="entry name" value="MFS_dom"/>
</dbReference>
<dbReference type="GO" id="GO:0016020">
    <property type="term" value="C:membrane"/>
    <property type="evidence" value="ECO:0007669"/>
    <property type="project" value="UniProtKB-SubCell"/>
</dbReference>
<dbReference type="AlphaFoldDB" id="A0AAW0RRG6"/>
<feature type="transmembrane region" description="Helical" evidence="7">
    <location>
        <begin position="182"/>
        <end position="199"/>
    </location>
</feature>
<evidence type="ECO:0000256" key="4">
    <source>
        <dbReference type="ARBA" id="ARBA00022989"/>
    </source>
</evidence>
<dbReference type="PANTHER" id="PTHR48022">
    <property type="entry name" value="PLASTIDIC GLUCOSE TRANSPORTER 4"/>
    <property type="match status" value="1"/>
</dbReference>
<proteinExistence type="inferred from homology"/>
<evidence type="ECO:0000256" key="5">
    <source>
        <dbReference type="ARBA" id="ARBA00023136"/>
    </source>
</evidence>
<comment type="caution">
    <text evidence="9">The sequence shown here is derived from an EMBL/GenBank/DDBJ whole genome shotgun (WGS) entry which is preliminary data.</text>
</comment>
<dbReference type="Pfam" id="PF00083">
    <property type="entry name" value="Sugar_tr"/>
    <property type="match status" value="2"/>
</dbReference>
<organism evidence="9 10">
    <name type="scientific">Beauveria asiatica</name>
    <dbReference type="NCBI Taxonomy" id="1069075"/>
    <lineage>
        <taxon>Eukaryota</taxon>
        <taxon>Fungi</taxon>
        <taxon>Dikarya</taxon>
        <taxon>Ascomycota</taxon>
        <taxon>Pezizomycotina</taxon>
        <taxon>Sordariomycetes</taxon>
        <taxon>Hypocreomycetidae</taxon>
        <taxon>Hypocreales</taxon>
        <taxon>Cordycipitaceae</taxon>
        <taxon>Beauveria</taxon>
    </lineage>
</organism>
<feature type="transmembrane region" description="Helical" evidence="7">
    <location>
        <begin position="378"/>
        <end position="402"/>
    </location>
</feature>
<feature type="transmembrane region" description="Helical" evidence="7">
    <location>
        <begin position="150"/>
        <end position="170"/>
    </location>
</feature>
<feature type="transmembrane region" description="Helical" evidence="7">
    <location>
        <begin position="93"/>
        <end position="112"/>
    </location>
</feature>